<evidence type="ECO:0000313" key="2">
    <source>
        <dbReference type="Proteomes" id="UP001311915"/>
    </source>
</evidence>
<proteinExistence type="predicted"/>
<keyword evidence="2" id="KW-1185">Reference proteome</keyword>
<reference evidence="1 2" key="1">
    <citation type="submission" date="2023-10" db="EMBL/GenBank/DDBJ databases">
        <title>Genome-Wide Identification Analysis in wild type Solanum Pinnatisectum Reveals Some Genes Defensing Phytophthora Infestans.</title>
        <authorList>
            <person name="Sun C."/>
        </authorList>
    </citation>
    <scope>NUCLEOTIDE SEQUENCE [LARGE SCALE GENOMIC DNA]</scope>
    <source>
        <strain evidence="1">LQN</strain>
        <tissue evidence="1">Leaf</tissue>
    </source>
</reference>
<protein>
    <submittedName>
        <fullName evidence="1">Uncharacterized protein</fullName>
    </submittedName>
</protein>
<accession>A0AAV9L1H7</accession>
<comment type="caution">
    <text evidence="1">The sequence shown here is derived from an EMBL/GenBank/DDBJ whole genome shotgun (WGS) entry which is preliminary data.</text>
</comment>
<dbReference type="AlphaFoldDB" id="A0AAV9L1H7"/>
<gene>
    <name evidence="1" type="ORF">R3W88_016400</name>
</gene>
<evidence type="ECO:0000313" key="1">
    <source>
        <dbReference type="EMBL" id="KAK4718062.1"/>
    </source>
</evidence>
<organism evidence="1 2">
    <name type="scientific">Solanum pinnatisectum</name>
    <name type="common">tansyleaf nightshade</name>
    <dbReference type="NCBI Taxonomy" id="50273"/>
    <lineage>
        <taxon>Eukaryota</taxon>
        <taxon>Viridiplantae</taxon>
        <taxon>Streptophyta</taxon>
        <taxon>Embryophyta</taxon>
        <taxon>Tracheophyta</taxon>
        <taxon>Spermatophyta</taxon>
        <taxon>Magnoliopsida</taxon>
        <taxon>eudicotyledons</taxon>
        <taxon>Gunneridae</taxon>
        <taxon>Pentapetalae</taxon>
        <taxon>asterids</taxon>
        <taxon>lamiids</taxon>
        <taxon>Solanales</taxon>
        <taxon>Solanaceae</taxon>
        <taxon>Solanoideae</taxon>
        <taxon>Solaneae</taxon>
        <taxon>Solanum</taxon>
    </lineage>
</organism>
<sequence>MKFYLLHIKIRKTYNLTRKPLDKIIVTTAPAYTDQRTNIHDEKQHGKREENINIYFCVSKIVCAEDRNQ</sequence>
<dbReference type="Proteomes" id="UP001311915">
    <property type="component" value="Unassembled WGS sequence"/>
</dbReference>
<name>A0AAV9L1H7_9SOLN</name>
<dbReference type="EMBL" id="JAWPEI010000008">
    <property type="protein sequence ID" value="KAK4718062.1"/>
    <property type="molecule type" value="Genomic_DNA"/>
</dbReference>